<dbReference type="InterPro" id="IPR018484">
    <property type="entry name" value="FGGY_N"/>
</dbReference>
<dbReference type="InterPro" id="IPR050406">
    <property type="entry name" value="FGGY_Carb_Kinase"/>
</dbReference>
<dbReference type="CDD" id="cd07798">
    <property type="entry name" value="ASKHA_NBD_FGGY_YoaC-like"/>
    <property type="match status" value="1"/>
</dbReference>
<organism evidence="6 7">
    <name type="scientific">Chryseosolibacter histidini</name>
    <dbReference type="NCBI Taxonomy" id="2782349"/>
    <lineage>
        <taxon>Bacteria</taxon>
        <taxon>Pseudomonadati</taxon>
        <taxon>Bacteroidota</taxon>
        <taxon>Cytophagia</taxon>
        <taxon>Cytophagales</taxon>
        <taxon>Chryseotaleaceae</taxon>
        <taxon>Chryseosolibacter</taxon>
    </lineage>
</organism>
<dbReference type="Proteomes" id="UP001319200">
    <property type="component" value="Unassembled WGS sequence"/>
</dbReference>
<evidence type="ECO:0000256" key="1">
    <source>
        <dbReference type="ARBA" id="ARBA00009156"/>
    </source>
</evidence>
<dbReference type="EMBL" id="JAHESF010000001">
    <property type="protein sequence ID" value="MBT1695501.1"/>
    <property type="molecule type" value="Genomic_DNA"/>
</dbReference>
<dbReference type="InterPro" id="IPR000577">
    <property type="entry name" value="Carb_kinase_FGGY"/>
</dbReference>
<dbReference type="PANTHER" id="PTHR43095">
    <property type="entry name" value="SUGAR KINASE"/>
    <property type="match status" value="1"/>
</dbReference>
<comment type="caution">
    <text evidence="6">The sequence shown here is derived from an EMBL/GenBank/DDBJ whole genome shotgun (WGS) entry which is preliminary data.</text>
</comment>
<sequence length="483" mass="53408">MADQQAYIIIDIGTGNVRVAVTKTNGEILSVERDDVHYEKDDRYPDALHFDPDQLWLQIMELSRKALLRAPAVTVKAITASSQREGIVLLDGNGKALIGLPNHDHRGREWEDTITGKSKVYALTGRYPSSLFSAFKVLGIKHKRPAIFQKLHTIVSISDWAQYRLSGVAGYEHSQASETQLYNVATKTWSKELCTLFGLPESLLPPLLASGTVLGKVLPTYATQLNISPDAVVVVGGADTQLAIRSTQPAVDDIVIVSGTTTPIVKIIGRYTIDADERTWTNRHIDQDSFILEANAGVTGLNYQRLKEIFYPNEGYDVIEKELAAQPPALCMASLGSLVADEKAPMTRGGFIFTTPVTHQLTRASFVWATLWDIACCIKENYDCLTDVTDHTSDYVWACGGGFQSAMLRQCIANLINKKVKVREGFRQASVAGGALVCSDALKINEQHRDAVEVILPEKQHDYQALYVEWKKVRAGLKQIFLT</sequence>
<dbReference type="InterPro" id="IPR043129">
    <property type="entry name" value="ATPase_NBD"/>
</dbReference>
<reference evidence="6 7" key="1">
    <citation type="submission" date="2021-05" db="EMBL/GenBank/DDBJ databases">
        <title>A Polyphasic approach of four new species of the genus Ohtaekwangia: Ohtaekwangia histidinii sp. nov., Ohtaekwangia cretensis sp. nov., Ohtaekwangia indiensis sp. nov., Ohtaekwangia reichenbachii sp. nov. from diverse environment.</title>
        <authorList>
            <person name="Octaviana S."/>
        </authorList>
    </citation>
    <scope>NUCLEOTIDE SEQUENCE [LARGE SCALE GENOMIC DNA]</scope>
    <source>
        <strain evidence="6 7">PWU4</strain>
    </source>
</reference>
<keyword evidence="2" id="KW-0808">Transferase</keyword>
<feature type="domain" description="Carbohydrate kinase FGGY C-terminal" evidence="5">
    <location>
        <begin position="348"/>
        <end position="438"/>
    </location>
</feature>
<evidence type="ECO:0000259" key="5">
    <source>
        <dbReference type="Pfam" id="PF02782"/>
    </source>
</evidence>
<dbReference type="GO" id="GO:0016301">
    <property type="term" value="F:kinase activity"/>
    <property type="evidence" value="ECO:0007669"/>
    <property type="project" value="UniProtKB-KW"/>
</dbReference>
<feature type="domain" description="Carbohydrate kinase FGGY N-terminal" evidence="4">
    <location>
        <begin position="7"/>
        <end position="243"/>
    </location>
</feature>
<keyword evidence="3 6" id="KW-0418">Kinase</keyword>
<evidence type="ECO:0000256" key="3">
    <source>
        <dbReference type="ARBA" id="ARBA00022777"/>
    </source>
</evidence>
<dbReference type="GO" id="GO:0005975">
    <property type="term" value="P:carbohydrate metabolic process"/>
    <property type="evidence" value="ECO:0007669"/>
    <property type="project" value="InterPro"/>
</dbReference>
<proteinExistence type="inferred from homology"/>
<accession>A0AAP2DG24</accession>
<keyword evidence="7" id="KW-1185">Reference proteome</keyword>
<dbReference type="PIRSF" id="PIRSF000538">
    <property type="entry name" value="GlpK"/>
    <property type="match status" value="1"/>
</dbReference>
<dbReference type="SUPFAM" id="SSF53067">
    <property type="entry name" value="Actin-like ATPase domain"/>
    <property type="match status" value="2"/>
</dbReference>
<gene>
    <name evidence="6" type="ORF">KK083_01350</name>
</gene>
<comment type="similarity">
    <text evidence="1">Belongs to the FGGY kinase family.</text>
</comment>
<evidence type="ECO:0000313" key="7">
    <source>
        <dbReference type="Proteomes" id="UP001319200"/>
    </source>
</evidence>
<dbReference type="AlphaFoldDB" id="A0AAP2DG24"/>
<dbReference type="InterPro" id="IPR018485">
    <property type="entry name" value="FGGY_C"/>
</dbReference>
<dbReference type="Gene3D" id="3.30.420.40">
    <property type="match status" value="2"/>
</dbReference>
<evidence type="ECO:0000313" key="6">
    <source>
        <dbReference type="EMBL" id="MBT1695501.1"/>
    </source>
</evidence>
<dbReference type="RefSeq" id="WP_254160012.1">
    <property type="nucleotide sequence ID" value="NZ_JAHESF010000001.1"/>
</dbReference>
<evidence type="ECO:0000256" key="2">
    <source>
        <dbReference type="ARBA" id="ARBA00022679"/>
    </source>
</evidence>
<dbReference type="Pfam" id="PF02782">
    <property type="entry name" value="FGGY_C"/>
    <property type="match status" value="1"/>
</dbReference>
<dbReference type="Pfam" id="PF00370">
    <property type="entry name" value="FGGY_N"/>
    <property type="match status" value="1"/>
</dbReference>
<evidence type="ECO:0000259" key="4">
    <source>
        <dbReference type="Pfam" id="PF00370"/>
    </source>
</evidence>
<name>A0AAP2DG24_9BACT</name>
<dbReference type="PANTHER" id="PTHR43095:SF2">
    <property type="entry name" value="GLUCONOKINASE"/>
    <property type="match status" value="1"/>
</dbReference>
<protein>
    <submittedName>
        <fullName evidence="6">Sugar kinase</fullName>
    </submittedName>
</protein>